<evidence type="ECO:0000256" key="6">
    <source>
        <dbReference type="ARBA" id="ARBA00023196"/>
    </source>
</evidence>
<dbReference type="Proteomes" id="UP000198534">
    <property type="component" value="Unassembled WGS sequence"/>
</dbReference>
<comment type="subcellular location">
    <subcellularLocation>
        <location evidence="8">Cell membrane</location>
        <topology evidence="8">Peripheral membrane protein</topology>
    </subcellularLocation>
    <subcellularLocation>
        <location evidence="1">Membrane</location>
    </subcellularLocation>
</comment>
<dbReference type="InterPro" id="IPR020781">
    <property type="entry name" value="ATPase_OSCP/d_CS"/>
</dbReference>
<evidence type="ECO:0000256" key="3">
    <source>
        <dbReference type="ARBA" id="ARBA00022781"/>
    </source>
</evidence>
<evidence type="ECO:0000256" key="5">
    <source>
        <dbReference type="ARBA" id="ARBA00023136"/>
    </source>
</evidence>
<keyword evidence="2 8" id="KW-0813">Transport</keyword>
<keyword evidence="4 8" id="KW-0406">Ion transport</keyword>
<evidence type="ECO:0000256" key="7">
    <source>
        <dbReference type="ARBA" id="ARBA00023310"/>
    </source>
</evidence>
<reference evidence="9 10" key="1">
    <citation type="submission" date="2016-10" db="EMBL/GenBank/DDBJ databases">
        <authorList>
            <person name="de Groot N.N."/>
        </authorList>
    </citation>
    <scope>NUCLEOTIDE SEQUENCE [LARGE SCALE GENOMIC DNA]</scope>
    <source>
        <strain evidence="9 10">DSM 45610</strain>
    </source>
</reference>
<organism evidence="9 10">
    <name type="scientific">Marininema mesophilum</name>
    <dbReference type="NCBI Taxonomy" id="1048340"/>
    <lineage>
        <taxon>Bacteria</taxon>
        <taxon>Bacillati</taxon>
        <taxon>Bacillota</taxon>
        <taxon>Bacilli</taxon>
        <taxon>Bacillales</taxon>
        <taxon>Thermoactinomycetaceae</taxon>
        <taxon>Marininema</taxon>
    </lineage>
</organism>
<evidence type="ECO:0000313" key="10">
    <source>
        <dbReference type="Proteomes" id="UP000198534"/>
    </source>
</evidence>
<dbReference type="GO" id="GO:0005886">
    <property type="term" value="C:plasma membrane"/>
    <property type="evidence" value="ECO:0007669"/>
    <property type="project" value="UniProtKB-SubCell"/>
</dbReference>
<dbReference type="HAMAP" id="MF_01416">
    <property type="entry name" value="ATP_synth_delta_bact"/>
    <property type="match status" value="1"/>
</dbReference>
<keyword evidence="7 8" id="KW-0066">ATP synthesis</keyword>
<dbReference type="PROSITE" id="PS00389">
    <property type="entry name" value="ATPASE_DELTA"/>
    <property type="match status" value="1"/>
</dbReference>
<dbReference type="NCBIfam" id="NF004402">
    <property type="entry name" value="PRK05758.2-2"/>
    <property type="match status" value="1"/>
</dbReference>
<evidence type="ECO:0000256" key="8">
    <source>
        <dbReference type="HAMAP-Rule" id="MF_01416"/>
    </source>
</evidence>
<comment type="function">
    <text evidence="8">This protein is part of the stalk that links CF(0) to CF(1). It either transmits conformational changes from CF(0) to CF(1) or is implicated in proton conduction.</text>
</comment>
<dbReference type="InterPro" id="IPR000711">
    <property type="entry name" value="ATPase_OSCP/dsu"/>
</dbReference>
<accession>A0A1H2TBS5</accession>
<dbReference type="SUPFAM" id="SSF47928">
    <property type="entry name" value="N-terminal domain of the delta subunit of the F1F0-ATP synthase"/>
    <property type="match status" value="1"/>
</dbReference>
<dbReference type="Pfam" id="PF00213">
    <property type="entry name" value="OSCP"/>
    <property type="match status" value="1"/>
</dbReference>
<name>A0A1H2TBS5_9BACL</name>
<sequence length="181" mass="20173">MSQSIVAKRYAKALFQIALEKNRLDEVEQEWQGVVEALGHHPELAGWLAHPRVAAEEKKALLGKLFANHSDLTQNLLFLLIERRREDVIEAVGAEYKKLANESKGVAEAEVITARALTEEEEKELIAVFQKQIGKTLVVKNRVDSDLLGGVTVKIGDRLYDGSLAGKLERFRKQLTSSRAG</sequence>
<evidence type="ECO:0000256" key="2">
    <source>
        <dbReference type="ARBA" id="ARBA00022448"/>
    </source>
</evidence>
<dbReference type="RefSeq" id="WP_091736534.1">
    <property type="nucleotide sequence ID" value="NZ_FNNQ01000003.1"/>
</dbReference>
<proteinExistence type="inferred from homology"/>
<dbReference type="PRINTS" id="PR00125">
    <property type="entry name" value="ATPASEDELTA"/>
</dbReference>
<comment type="similarity">
    <text evidence="8">Belongs to the ATPase delta chain family.</text>
</comment>
<dbReference type="NCBIfam" id="TIGR01145">
    <property type="entry name" value="ATP_synt_delta"/>
    <property type="match status" value="1"/>
</dbReference>
<keyword evidence="8" id="KW-1003">Cell membrane</keyword>
<dbReference type="InterPro" id="IPR026015">
    <property type="entry name" value="ATP_synth_OSCP/delta_N_sf"/>
</dbReference>
<gene>
    <name evidence="8" type="primary">atpH</name>
    <name evidence="9" type="ORF">SAMN05444487_10387</name>
</gene>
<dbReference type="Gene3D" id="1.10.520.20">
    <property type="entry name" value="N-terminal domain of the delta subunit of the F1F0-ATP synthase"/>
    <property type="match status" value="1"/>
</dbReference>
<dbReference type="GO" id="GO:0046933">
    <property type="term" value="F:proton-transporting ATP synthase activity, rotational mechanism"/>
    <property type="evidence" value="ECO:0007669"/>
    <property type="project" value="UniProtKB-UniRule"/>
</dbReference>
<evidence type="ECO:0000256" key="1">
    <source>
        <dbReference type="ARBA" id="ARBA00004370"/>
    </source>
</evidence>
<evidence type="ECO:0000256" key="4">
    <source>
        <dbReference type="ARBA" id="ARBA00023065"/>
    </source>
</evidence>
<keyword evidence="3 8" id="KW-0375">Hydrogen ion transport</keyword>
<evidence type="ECO:0000313" key="9">
    <source>
        <dbReference type="EMBL" id="SDW41361.1"/>
    </source>
</evidence>
<dbReference type="EMBL" id="FNNQ01000003">
    <property type="protein sequence ID" value="SDW41361.1"/>
    <property type="molecule type" value="Genomic_DNA"/>
</dbReference>
<dbReference type="OrthoDB" id="9802471at2"/>
<keyword evidence="5 8" id="KW-0472">Membrane</keyword>
<dbReference type="AlphaFoldDB" id="A0A1H2TBS5"/>
<dbReference type="STRING" id="1048340.SAMN05444487_10387"/>
<keyword evidence="10" id="KW-1185">Reference proteome</keyword>
<protein>
    <recommendedName>
        <fullName evidence="8">ATP synthase subunit delta</fullName>
    </recommendedName>
    <alternativeName>
        <fullName evidence="8">ATP synthase F(1) sector subunit delta</fullName>
    </alternativeName>
    <alternativeName>
        <fullName evidence="8">F-type ATPase subunit delta</fullName>
        <shortName evidence="8">F-ATPase subunit delta</shortName>
    </alternativeName>
</protein>
<comment type="function">
    <text evidence="8">F(1)F(0) ATP synthase produces ATP from ADP in the presence of a proton or sodium gradient. F-type ATPases consist of two structural domains, F(1) containing the extramembraneous catalytic core and F(0) containing the membrane proton channel, linked together by a central stalk and a peripheral stalk. During catalysis, ATP synthesis in the catalytic domain of F(1) is coupled via a rotary mechanism of the central stalk subunits to proton translocation.</text>
</comment>
<keyword evidence="6 8" id="KW-0139">CF(1)</keyword>
<dbReference type="PANTHER" id="PTHR11910">
    <property type="entry name" value="ATP SYNTHASE DELTA CHAIN"/>
    <property type="match status" value="1"/>
</dbReference>
<dbReference type="NCBIfam" id="NF004403">
    <property type="entry name" value="PRK05758.2-4"/>
    <property type="match status" value="1"/>
</dbReference>
<dbReference type="GO" id="GO:0045259">
    <property type="term" value="C:proton-transporting ATP synthase complex"/>
    <property type="evidence" value="ECO:0007669"/>
    <property type="project" value="UniProtKB-KW"/>
</dbReference>